<dbReference type="InterPro" id="IPR051503">
    <property type="entry name" value="ComplSys_Reg/VirEntry_Med"/>
</dbReference>
<evidence type="ECO:0000256" key="1">
    <source>
        <dbReference type="ARBA" id="ARBA00004328"/>
    </source>
</evidence>
<dbReference type="Ensembl" id="ENSXCOT00000001596.1">
    <property type="protein sequence ID" value="ENSXCOP00000001571.1"/>
    <property type="gene ID" value="ENSXCOG00000001258.1"/>
</dbReference>
<sequence>MYFFPTPEVTCPRYIQEAHLYRLVNAWGKNKLGDRVRYECDYNYDPASSDRTATCTRDGWTPKPLCRDAAHCSAPPTLENGDTKLFIRSDAVHQIGDRVEYICQNKYIMDGDPFKTCDKGVWKGNMRCLKPCTVNEESLSEHGIYFKVGDATKMYAPHLDHLTFLCVSGKRRVGSVPMRVQCNDGQMTLPTCE</sequence>
<dbReference type="Pfam" id="PF00084">
    <property type="entry name" value="Sushi"/>
    <property type="match status" value="2"/>
</dbReference>
<protein>
    <recommendedName>
        <fullName evidence="6">Sushi domain-containing protein</fullName>
    </recommendedName>
</protein>
<dbReference type="SUPFAM" id="SSF57535">
    <property type="entry name" value="Complement control module/SCR domain"/>
    <property type="match status" value="3"/>
</dbReference>
<evidence type="ECO:0000313" key="7">
    <source>
        <dbReference type="Ensembl" id="ENSXCOP00000001571.1"/>
    </source>
</evidence>
<reference evidence="7" key="2">
    <citation type="submission" date="2025-09" db="UniProtKB">
        <authorList>
            <consortium name="Ensembl"/>
        </authorList>
    </citation>
    <scope>IDENTIFICATION</scope>
</reference>
<comment type="caution">
    <text evidence="5">Lacks conserved residue(s) required for the propagation of feature annotation.</text>
</comment>
<keyword evidence="2 5" id="KW-0768">Sushi</keyword>
<reference evidence="7" key="1">
    <citation type="submission" date="2025-08" db="UniProtKB">
        <authorList>
            <consortium name="Ensembl"/>
        </authorList>
    </citation>
    <scope>IDENTIFICATION</scope>
</reference>
<dbReference type="GO" id="GO:0005615">
    <property type="term" value="C:extracellular space"/>
    <property type="evidence" value="ECO:0007669"/>
    <property type="project" value="TreeGrafter"/>
</dbReference>
<dbReference type="GO" id="GO:0001851">
    <property type="term" value="F:complement component C3b binding"/>
    <property type="evidence" value="ECO:0007669"/>
    <property type="project" value="TreeGrafter"/>
</dbReference>
<evidence type="ECO:0000259" key="6">
    <source>
        <dbReference type="PROSITE" id="PS50923"/>
    </source>
</evidence>
<evidence type="ECO:0000256" key="3">
    <source>
        <dbReference type="ARBA" id="ARBA00022729"/>
    </source>
</evidence>
<organism evidence="7 8">
    <name type="scientific">Xiphophorus couchianus</name>
    <name type="common">Monterrey platyfish</name>
    <dbReference type="NCBI Taxonomy" id="32473"/>
    <lineage>
        <taxon>Eukaryota</taxon>
        <taxon>Metazoa</taxon>
        <taxon>Chordata</taxon>
        <taxon>Craniata</taxon>
        <taxon>Vertebrata</taxon>
        <taxon>Euteleostomi</taxon>
        <taxon>Actinopterygii</taxon>
        <taxon>Neopterygii</taxon>
        <taxon>Teleostei</taxon>
        <taxon>Neoteleostei</taxon>
        <taxon>Acanthomorphata</taxon>
        <taxon>Ovalentaria</taxon>
        <taxon>Atherinomorphae</taxon>
        <taxon>Cyprinodontiformes</taxon>
        <taxon>Poeciliidae</taxon>
        <taxon>Poeciliinae</taxon>
        <taxon>Xiphophorus</taxon>
    </lineage>
</organism>
<dbReference type="InterPro" id="IPR000436">
    <property type="entry name" value="Sushi_SCR_CCP_dom"/>
</dbReference>
<dbReference type="PANTHER" id="PTHR45785">
    <property type="entry name" value="COMPLEMENT FACTOR H-RELATED"/>
    <property type="match status" value="1"/>
</dbReference>
<feature type="domain" description="Sushi" evidence="6">
    <location>
        <begin position="70"/>
        <end position="130"/>
    </location>
</feature>
<evidence type="ECO:0000256" key="5">
    <source>
        <dbReference type="PROSITE-ProRule" id="PRU00302"/>
    </source>
</evidence>
<dbReference type="Proteomes" id="UP000261380">
    <property type="component" value="Unplaced"/>
</dbReference>
<dbReference type="GO" id="GO:0006956">
    <property type="term" value="P:complement activation"/>
    <property type="evidence" value="ECO:0007669"/>
    <property type="project" value="TreeGrafter"/>
</dbReference>
<evidence type="ECO:0000256" key="2">
    <source>
        <dbReference type="ARBA" id="ARBA00022659"/>
    </source>
</evidence>
<dbReference type="PANTHER" id="PTHR45785:SF2">
    <property type="entry name" value="COMPLEMENT FACTOR H-RELATED"/>
    <property type="match status" value="1"/>
</dbReference>
<keyword evidence="4" id="KW-1015">Disulfide bond</keyword>
<keyword evidence="8" id="KW-1185">Reference proteome</keyword>
<dbReference type="SMART" id="SM00032">
    <property type="entry name" value="CCP"/>
    <property type="match status" value="2"/>
</dbReference>
<dbReference type="PROSITE" id="PS50923">
    <property type="entry name" value="SUSHI"/>
    <property type="match status" value="2"/>
</dbReference>
<name>A0A3B5KVD2_9TELE</name>
<feature type="domain" description="Sushi" evidence="6">
    <location>
        <begin position="9"/>
        <end position="68"/>
    </location>
</feature>
<comment type="subcellular location">
    <subcellularLocation>
        <location evidence="1">Virion</location>
    </subcellularLocation>
</comment>
<accession>A0A3B5KVD2</accession>
<dbReference type="CDD" id="cd00033">
    <property type="entry name" value="CCP"/>
    <property type="match status" value="2"/>
</dbReference>
<dbReference type="AlphaFoldDB" id="A0A3B5KVD2"/>
<dbReference type="Gene3D" id="2.10.70.10">
    <property type="entry name" value="Complement Module, domain 1"/>
    <property type="match status" value="3"/>
</dbReference>
<dbReference type="GeneTree" id="ENSGT00940000154967"/>
<dbReference type="InterPro" id="IPR035976">
    <property type="entry name" value="Sushi/SCR/CCP_sf"/>
</dbReference>
<evidence type="ECO:0000313" key="8">
    <source>
        <dbReference type="Proteomes" id="UP000261380"/>
    </source>
</evidence>
<evidence type="ECO:0000256" key="4">
    <source>
        <dbReference type="ARBA" id="ARBA00023157"/>
    </source>
</evidence>
<proteinExistence type="predicted"/>
<keyword evidence="3" id="KW-0732">Signal</keyword>